<evidence type="ECO:0000313" key="2">
    <source>
        <dbReference type="EMBL" id="CAA7388882.1"/>
    </source>
</evidence>
<organism evidence="2 3">
    <name type="scientific">Spirodela intermedia</name>
    <name type="common">Intermediate duckweed</name>
    <dbReference type="NCBI Taxonomy" id="51605"/>
    <lineage>
        <taxon>Eukaryota</taxon>
        <taxon>Viridiplantae</taxon>
        <taxon>Streptophyta</taxon>
        <taxon>Embryophyta</taxon>
        <taxon>Tracheophyta</taxon>
        <taxon>Spermatophyta</taxon>
        <taxon>Magnoliopsida</taxon>
        <taxon>Liliopsida</taxon>
        <taxon>Araceae</taxon>
        <taxon>Lemnoideae</taxon>
        <taxon>Spirodela</taxon>
    </lineage>
</organism>
<dbReference type="Proteomes" id="UP000663760">
    <property type="component" value="Chromosome 1"/>
</dbReference>
<dbReference type="EMBL" id="LR746264">
    <property type="protein sequence ID" value="CAA7388882.1"/>
    <property type="molecule type" value="Genomic_DNA"/>
</dbReference>
<name>A0A7I8JYL7_SPIIN</name>
<dbReference type="AlphaFoldDB" id="A0A7I8JYL7"/>
<evidence type="ECO:0000256" key="1">
    <source>
        <dbReference type="SAM" id="MobiDB-lite"/>
    </source>
</evidence>
<sequence length="49" mass="5374">MYATRQSHVNRRPESGQATPTDLNGPNLEHKKPGKGDGLGFRLTRPTDA</sequence>
<proteinExistence type="predicted"/>
<gene>
    <name evidence="2" type="ORF">SI8410_01001040</name>
</gene>
<protein>
    <submittedName>
        <fullName evidence="2">Uncharacterized protein</fullName>
    </submittedName>
</protein>
<evidence type="ECO:0000313" key="3">
    <source>
        <dbReference type="Proteomes" id="UP000663760"/>
    </source>
</evidence>
<accession>A0A7I8JYL7</accession>
<feature type="region of interest" description="Disordered" evidence="1">
    <location>
        <begin position="1"/>
        <end position="49"/>
    </location>
</feature>
<reference evidence="2" key="1">
    <citation type="submission" date="2020-02" db="EMBL/GenBank/DDBJ databases">
        <authorList>
            <person name="Scholz U."/>
            <person name="Mascher M."/>
            <person name="Fiebig A."/>
        </authorList>
    </citation>
    <scope>NUCLEOTIDE SEQUENCE</scope>
</reference>
<keyword evidence="3" id="KW-1185">Reference proteome</keyword>